<name>A0ABS7UCJ7_9ACTN</name>
<dbReference type="Proteomes" id="UP000780875">
    <property type="component" value="Unassembled WGS sequence"/>
</dbReference>
<evidence type="ECO:0000313" key="3">
    <source>
        <dbReference type="Proteomes" id="UP000780875"/>
    </source>
</evidence>
<dbReference type="Gene3D" id="3.40.630.30">
    <property type="match status" value="1"/>
</dbReference>
<reference evidence="2 3" key="1">
    <citation type="submission" date="2021-09" db="EMBL/GenBank/DDBJ databases">
        <title>Whole genome sequence of Nocardioides sp. GBK3QG-3.</title>
        <authorList>
            <person name="Tuo L."/>
        </authorList>
    </citation>
    <scope>NUCLEOTIDE SEQUENCE [LARGE SCALE GENOMIC DNA]</scope>
    <source>
        <strain evidence="2 3">GBK3QG-3</strain>
    </source>
</reference>
<dbReference type="SUPFAM" id="SSF55729">
    <property type="entry name" value="Acyl-CoA N-acyltransferases (Nat)"/>
    <property type="match status" value="1"/>
</dbReference>
<accession>A0ABS7UCJ7</accession>
<dbReference type="EMBL" id="JAIQZJ010000005">
    <property type="protein sequence ID" value="MBZ5738607.1"/>
    <property type="molecule type" value="Genomic_DNA"/>
</dbReference>
<dbReference type="InterPro" id="IPR016181">
    <property type="entry name" value="Acyl_CoA_acyltransferase"/>
</dbReference>
<dbReference type="InterPro" id="IPR053144">
    <property type="entry name" value="Acetyltransferase_Butenolide"/>
</dbReference>
<dbReference type="CDD" id="cd04301">
    <property type="entry name" value="NAT_SF"/>
    <property type="match status" value="1"/>
</dbReference>
<feature type="domain" description="N-acetyltransferase" evidence="1">
    <location>
        <begin position="2"/>
        <end position="134"/>
    </location>
</feature>
<dbReference type="RefSeq" id="WP_224122975.1">
    <property type="nucleotide sequence ID" value="NZ_JAIQZJ010000005.1"/>
</dbReference>
<dbReference type="InterPro" id="IPR000182">
    <property type="entry name" value="GNAT_dom"/>
</dbReference>
<evidence type="ECO:0000313" key="2">
    <source>
        <dbReference type="EMBL" id="MBZ5738607.1"/>
    </source>
</evidence>
<dbReference type="Pfam" id="PF13508">
    <property type="entry name" value="Acetyltransf_7"/>
    <property type="match status" value="1"/>
</dbReference>
<proteinExistence type="predicted"/>
<sequence>MVTISTDPALLDVDRVHRWLSTDAYWALGRHRDVLERAIAGSLCFGAYDESGQVGFCRLVTDRATFAWLCDVYIDPATRGRGVGISLMEAVDRELAGMQVGRAVLATADAHGLYARFGFAVMDQPERWMLRRYDSPSSG</sequence>
<organism evidence="2 3">
    <name type="scientific">Nocardioides mangrovi</name>
    <dbReference type="NCBI Taxonomy" id="2874580"/>
    <lineage>
        <taxon>Bacteria</taxon>
        <taxon>Bacillati</taxon>
        <taxon>Actinomycetota</taxon>
        <taxon>Actinomycetes</taxon>
        <taxon>Propionibacteriales</taxon>
        <taxon>Nocardioidaceae</taxon>
        <taxon>Nocardioides</taxon>
    </lineage>
</organism>
<comment type="caution">
    <text evidence="2">The sequence shown here is derived from an EMBL/GenBank/DDBJ whole genome shotgun (WGS) entry which is preliminary data.</text>
</comment>
<evidence type="ECO:0000259" key="1">
    <source>
        <dbReference type="PROSITE" id="PS51186"/>
    </source>
</evidence>
<dbReference type="PANTHER" id="PTHR43233">
    <property type="entry name" value="FAMILY N-ACETYLTRANSFERASE, PUTATIVE (AFU_ORTHOLOGUE AFUA_6G03350)-RELATED"/>
    <property type="match status" value="1"/>
</dbReference>
<dbReference type="PROSITE" id="PS51186">
    <property type="entry name" value="GNAT"/>
    <property type="match status" value="1"/>
</dbReference>
<keyword evidence="3" id="KW-1185">Reference proteome</keyword>
<gene>
    <name evidence="2" type="ORF">K8U61_10580</name>
</gene>
<protein>
    <submittedName>
        <fullName evidence="2">GNAT family N-acetyltransferase</fullName>
    </submittedName>
</protein>
<dbReference type="PANTHER" id="PTHR43233:SF1">
    <property type="entry name" value="FAMILY N-ACETYLTRANSFERASE, PUTATIVE (AFU_ORTHOLOGUE AFUA_6G03350)-RELATED"/>
    <property type="match status" value="1"/>
</dbReference>